<keyword evidence="1" id="KW-0472">Membrane</keyword>
<keyword evidence="1" id="KW-1133">Transmembrane helix</keyword>
<dbReference type="InterPro" id="IPR050834">
    <property type="entry name" value="Glycosyltransf_2"/>
</dbReference>
<organism evidence="3 4">
    <name type="scientific">Gordonia sputi NBRC 100414</name>
    <dbReference type="NCBI Taxonomy" id="1089453"/>
    <lineage>
        <taxon>Bacteria</taxon>
        <taxon>Bacillati</taxon>
        <taxon>Actinomycetota</taxon>
        <taxon>Actinomycetes</taxon>
        <taxon>Mycobacteriales</taxon>
        <taxon>Gordoniaceae</taxon>
        <taxon>Gordonia</taxon>
    </lineage>
</organism>
<gene>
    <name evidence="3" type="ORF">GOSPT_045_00930</name>
</gene>
<accession>H5TY99</accession>
<dbReference type="AlphaFoldDB" id="H5TY99"/>
<evidence type="ECO:0000313" key="4">
    <source>
        <dbReference type="Proteomes" id="UP000005845"/>
    </source>
</evidence>
<dbReference type="CDD" id="cd00761">
    <property type="entry name" value="Glyco_tranf_GTA_type"/>
    <property type="match status" value="1"/>
</dbReference>
<feature type="domain" description="Glycosyltransferase 2-like" evidence="2">
    <location>
        <begin position="26"/>
        <end position="192"/>
    </location>
</feature>
<proteinExistence type="predicted"/>
<evidence type="ECO:0000313" key="3">
    <source>
        <dbReference type="EMBL" id="GAB38457.1"/>
    </source>
</evidence>
<evidence type="ECO:0000256" key="1">
    <source>
        <dbReference type="SAM" id="Phobius"/>
    </source>
</evidence>
<dbReference type="eggNOG" id="COG1216">
    <property type="taxonomic scope" value="Bacteria"/>
</dbReference>
<dbReference type="SUPFAM" id="SSF53448">
    <property type="entry name" value="Nucleotide-diphospho-sugar transferases"/>
    <property type="match status" value="1"/>
</dbReference>
<dbReference type="PANTHER" id="PTHR43685">
    <property type="entry name" value="GLYCOSYLTRANSFERASE"/>
    <property type="match status" value="1"/>
</dbReference>
<reference evidence="3 4" key="1">
    <citation type="submission" date="2012-02" db="EMBL/GenBank/DDBJ databases">
        <title>Whole genome shotgun sequence of Gordonia sputi NBRC 100414.</title>
        <authorList>
            <person name="Yoshida I."/>
            <person name="Hosoyama A."/>
            <person name="Tsuchikane K."/>
            <person name="Katsumata H."/>
            <person name="Yamazaki S."/>
            <person name="Fujita N."/>
        </authorList>
    </citation>
    <scope>NUCLEOTIDE SEQUENCE [LARGE SCALE GENOMIC DNA]</scope>
    <source>
        <strain evidence="3 4">NBRC 100414</strain>
    </source>
</reference>
<keyword evidence="1" id="KW-0812">Transmembrane</keyword>
<name>H5TY99_9ACTN</name>
<dbReference type="Proteomes" id="UP000005845">
    <property type="component" value="Unassembled WGS sequence"/>
</dbReference>
<dbReference type="Pfam" id="PF00535">
    <property type="entry name" value="Glycos_transf_2"/>
    <property type="match status" value="1"/>
</dbReference>
<keyword evidence="4" id="KW-1185">Reference proteome</keyword>
<evidence type="ECO:0000259" key="2">
    <source>
        <dbReference type="Pfam" id="PF00535"/>
    </source>
</evidence>
<dbReference type="PANTHER" id="PTHR43685:SF2">
    <property type="entry name" value="GLYCOSYLTRANSFERASE 2-LIKE DOMAIN-CONTAINING PROTEIN"/>
    <property type="match status" value="1"/>
</dbReference>
<protein>
    <submittedName>
        <fullName evidence="3">Putative glycosyltransferase</fullName>
    </submittedName>
</protein>
<keyword evidence="3" id="KW-0808">Transferase</keyword>
<sequence length="341" mass="36735">MVRRPACRPESKLSHPHQQSTAPTLSAIICCYTSDRAALLTRAIAATRAQLLDVDELIVVVDHNDDLLTSLTAQFSTDQSAVTVVASAGPRGLSEARNTGTRTARGDVLVFIDDDAEPVPGSFAAVRSRFAGDDISALGGAVDAQWLAPRPRWFPEEFGWVVGCDYRGLPGHGAQIRNPIGAAMAVRRDRLEAVGGFSTALGRHADLPSGCEETLMGIALRQQFPNSTILRDTDFRVRHAVSPDRTRFSYFTRRCYEEGRSKATLSRLTSTDTALSTERGYATRTLPQGAWRSRRTPTRVAALIAGLFVTCAGFGAGTLKSIGRGAPATAHESPREVSTIP</sequence>
<feature type="transmembrane region" description="Helical" evidence="1">
    <location>
        <begin position="300"/>
        <end position="319"/>
    </location>
</feature>
<comment type="caution">
    <text evidence="3">The sequence shown here is derived from an EMBL/GenBank/DDBJ whole genome shotgun (WGS) entry which is preliminary data.</text>
</comment>
<dbReference type="Gene3D" id="3.90.550.10">
    <property type="entry name" value="Spore Coat Polysaccharide Biosynthesis Protein SpsA, Chain A"/>
    <property type="match status" value="1"/>
</dbReference>
<dbReference type="EMBL" id="BAFC01000045">
    <property type="protein sequence ID" value="GAB38457.1"/>
    <property type="molecule type" value="Genomic_DNA"/>
</dbReference>
<dbReference type="InterPro" id="IPR029044">
    <property type="entry name" value="Nucleotide-diphossugar_trans"/>
</dbReference>
<dbReference type="GO" id="GO:0016740">
    <property type="term" value="F:transferase activity"/>
    <property type="evidence" value="ECO:0007669"/>
    <property type="project" value="UniProtKB-KW"/>
</dbReference>
<dbReference type="InterPro" id="IPR001173">
    <property type="entry name" value="Glyco_trans_2-like"/>
</dbReference>